<evidence type="ECO:0000256" key="2">
    <source>
        <dbReference type="PROSITE-ProRule" id="PRU00176"/>
    </source>
</evidence>
<dbReference type="PANTHER" id="PTHR23189">
    <property type="entry name" value="RNA RECOGNITION MOTIF-CONTAINING"/>
    <property type="match status" value="1"/>
</dbReference>
<dbReference type="InterPro" id="IPR000504">
    <property type="entry name" value="RRM_dom"/>
</dbReference>
<dbReference type="InterPro" id="IPR035979">
    <property type="entry name" value="RBD_domain_sf"/>
</dbReference>
<keyword evidence="5" id="KW-1185">Reference proteome</keyword>
<accession>A0A5P1ETU6</accession>
<feature type="domain" description="RRM" evidence="3">
    <location>
        <begin position="143"/>
        <end position="243"/>
    </location>
</feature>
<protein>
    <recommendedName>
        <fullName evidence="3">RRM domain-containing protein</fullName>
    </recommendedName>
</protein>
<organism evidence="4 5">
    <name type="scientific">Asparagus officinalis</name>
    <name type="common">Garden asparagus</name>
    <dbReference type="NCBI Taxonomy" id="4686"/>
    <lineage>
        <taxon>Eukaryota</taxon>
        <taxon>Viridiplantae</taxon>
        <taxon>Streptophyta</taxon>
        <taxon>Embryophyta</taxon>
        <taxon>Tracheophyta</taxon>
        <taxon>Spermatophyta</taxon>
        <taxon>Magnoliopsida</taxon>
        <taxon>Liliopsida</taxon>
        <taxon>Asparagales</taxon>
        <taxon>Asparagaceae</taxon>
        <taxon>Asparagoideae</taxon>
        <taxon>Asparagus</taxon>
    </lineage>
</organism>
<dbReference type="Pfam" id="PF04059">
    <property type="entry name" value="RRM_2"/>
    <property type="match status" value="1"/>
</dbReference>
<dbReference type="Proteomes" id="UP000243459">
    <property type="component" value="Chromosome 5"/>
</dbReference>
<gene>
    <name evidence="4" type="ORF">A4U43_C05F12860</name>
</gene>
<evidence type="ECO:0000256" key="1">
    <source>
        <dbReference type="ARBA" id="ARBA00022884"/>
    </source>
</evidence>
<proteinExistence type="predicted"/>
<dbReference type="PROSITE" id="PS50102">
    <property type="entry name" value="RRM"/>
    <property type="match status" value="1"/>
</dbReference>
<dbReference type="SUPFAM" id="SSF54928">
    <property type="entry name" value="RNA-binding domain, RBD"/>
    <property type="match status" value="1"/>
</dbReference>
<evidence type="ECO:0000259" key="3">
    <source>
        <dbReference type="PROSITE" id="PS50102"/>
    </source>
</evidence>
<keyword evidence="1 2" id="KW-0694">RNA-binding</keyword>
<dbReference type="Gene3D" id="3.30.70.330">
    <property type="match status" value="1"/>
</dbReference>
<sequence>MALTPLYPNLPLMDYTTAAPLHQYLNHPPPPPPCNFFYFVPHQSNNYYSFNPNRLPYYYNCNGSSYNCFPLPSFSTLPHTPAQKFSAYYMPHLALPNSSSSIFNRVQDRETIGSETQISNIKLEEEKEEEEEEEGAPFKTTTTTLMIRNIPNKFDQKRLLKLLDEHCCIVNKRLQVEGCTKPEFSEYDFLYLPMDFRTGCNRGYAFVNFTSPVAAKRLHRDLHDRSWSDVVSHKICEVTEARIQGLPALLRRFATSVFMCEKADYRPLHFRPSRDGLRWTKRRYLGTHIQSRFLSPRIRKQY</sequence>
<dbReference type="OrthoDB" id="417481at2759"/>
<dbReference type="OMA" id="DEHCCIV"/>
<dbReference type="InterPro" id="IPR012677">
    <property type="entry name" value="Nucleotide-bd_a/b_plait_sf"/>
</dbReference>
<evidence type="ECO:0000313" key="5">
    <source>
        <dbReference type="Proteomes" id="UP000243459"/>
    </source>
</evidence>
<dbReference type="EMBL" id="CM007385">
    <property type="protein sequence ID" value="ONK68527.1"/>
    <property type="molecule type" value="Genomic_DNA"/>
</dbReference>
<dbReference type="InterPro" id="IPR007201">
    <property type="entry name" value="Mei2-like_Rrm_C"/>
</dbReference>
<dbReference type="AlphaFoldDB" id="A0A5P1ETU6"/>
<dbReference type="GO" id="GO:0003723">
    <property type="term" value="F:RNA binding"/>
    <property type="evidence" value="ECO:0007669"/>
    <property type="project" value="UniProtKB-UniRule"/>
</dbReference>
<name>A0A5P1ETU6_ASPOF</name>
<dbReference type="Gramene" id="ONK68527">
    <property type="protein sequence ID" value="ONK68527"/>
    <property type="gene ID" value="A4U43_C05F12860"/>
</dbReference>
<reference evidence="5" key="1">
    <citation type="journal article" date="2017" name="Nat. Commun.">
        <title>The asparagus genome sheds light on the origin and evolution of a young Y chromosome.</title>
        <authorList>
            <person name="Harkess A."/>
            <person name="Zhou J."/>
            <person name="Xu C."/>
            <person name="Bowers J.E."/>
            <person name="Van der Hulst R."/>
            <person name="Ayyampalayam S."/>
            <person name="Mercati F."/>
            <person name="Riccardi P."/>
            <person name="McKain M.R."/>
            <person name="Kakrana A."/>
            <person name="Tang H."/>
            <person name="Ray J."/>
            <person name="Groenendijk J."/>
            <person name="Arikit S."/>
            <person name="Mathioni S.M."/>
            <person name="Nakano M."/>
            <person name="Shan H."/>
            <person name="Telgmann-Rauber A."/>
            <person name="Kanno A."/>
            <person name="Yue Z."/>
            <person name="Chen H."/>
            <person name="Li W."/>
            <person name="Chen Y."/>
            <person name="Xu X."/>
            <person name="Zhang Y."/>
            <person name="Luo S."/>
            <person name="Chen H."/>
            <person name="Gao J."/>
            <person name="Mao Z."/>
            <person name="Pires J.C."/>
            <person name="Luo M."/>
            <person name="Kudrna D."/>
            <person name="Wing R.A."/>
            <person name="Meyers B.C."/>
            <person name="Yi K."/>
            <person name="Kong H."/>
            <person name="Lavrijsen P."/>
            <person name="Sunseri F."/>
            <person name="Falavigna A."/>
            <person name="Ye Y."/>
            <person name="Leebens-Mack J.H."/>
            <person name="Chen G."/>
        </authorList>
    </citation>
    <scope>NUCLEOTIDE SEQUENCE [LARGE SCALE GENOMIC DNA]</scope>
    <source>
        <strain evidence="5">cv. DH0086</strain>
    </source>
</reference>
<evidence type="ECO:0000313" key="4">
    <source>
        <dbReference type="EMBL" id="ONK68527.1"/>
    </source>
</evidence>